<reference evidence="2 3" key="1">
    <citation type="submission" date="2016-10" db="EMBL/GenBank/DDBJ databases">
        <authorList>
            <person name="de Groot N.N."/>
        </authorList>
    </citation>
    <scope>NUCLEOTIDE SEQUENCE [LARGE SCALE GENOMIC DNA]</scope>
    <source>
        <strain evidence="2 3">DSM 43357</strain>
    </source>
</reference>
<dbReference type="PROSITE" id="PS50206">
    <property type="entry name" value="RHODANESE_3"/>
    <property type="match status" value="1"/>
</dbReference>
<dbReference type="CDD" id="cd00158">
    <property type="entry name" value="RHOD"/>
    <property type="match status" value="1"/>
</dbReference>
<keyword evidence="2" id="KW-0808">Transferase</keyword>
<dbReference type="GO" id="GO:0016740">
    <property type="term" value="F:transferase activity"/>
    <property type="evidence" value="ECO:0007669"/>
    <property type="project" value="UniProtKB-KW"/>
</dbReference>
<name>A0A1H7SM91_9ACTN</name>
<dbReference type="EMBL" id="FOBF01000006">
    <property type="protein sequence ID" value="SEL73732.1"/>
    <property type="molecule type" value="Genomic_DNA"/>
</dbReference>
<dbReference type="InterPro" id="IPR036873">
    <property type="entry name" value="Rhodanese-like_dom_sf"/>
</dbReference>
<dbReference type="PANTHER" id="PTHR43031:SF1">
    <property type="entry name" value="PYRIDINE NUCLEOTIDE-DISULPHIDE OXIDOREDUCTASE"/>
    <property type="match status" value="1"/>
</dbReference>
<dbReference type="STRING" id="46177.SAMN05660976_03267"/>
<sequence length="104" mass="10675">MSPEVDLARFAEAYRDGATVVDVREPDEFSAGHVPDALPIPLGRLLGRISEVPRGGAVYVICASGNRSRAGAALLRRAGIEAYSVAGGTKGWVRAGGQVVAGAA</sequence>
<dbReference type="Pfam" id="PF00581">
    <property type="entry name" value="Rhodanese"/>
    <property type="match status" value="1"/>
</dbReference>
<evidence type="ECO:0000313" key="3">
    <source>
        <dbReference type="Proteomes" id="UP000198953"/>
    </source>
</evidence>
<feature type="domain" description="Rhodanese" evidence="1">
    <location>
        <begin position="14"/>
        <end position="101"/>
    </location>
</feature>
<accession>A0A1H7SM91</accession>
<organism evidence="2 3">
    <name type="scientific">Nonomuraea pusilla</name>
    <dbReference type="NCBI Taxonomy" id="46177"/>
    <lineage>
        <taxon>Bacteria</taxon>
        <taxon>Bacillati</taxon>
        <taxon>Actinomycetota</taxon>
        <taxon>Actinomycetes</taxon>
        <taxon>Streptosporangiales</taxon>
        <taxon>Streptosporangiaceae</taxon>
        <taxon>Nonomuraea</taxon>
    </lineage>
</organism>
<dbReference type="Proteomes" id="UP000198953">
    <property type="component" value="Unassembled WGS sequence"/>
</dbReference>
<evidence type="ECO:0000259" key="1">
    <source>
        <dbReference type="PROSITE" id="PS50206"/>
    </source>
</evidence>
<dbReference type="OrthoDB" id="9802028at2"/>
<dbReference type="PANTHER" id="PTHR43031">
    <property type="entry name" value="FAD-DEPENDENT OXIDOREDUCTASE"/>
    <property type="match status" value="1"/>
</dbReference>
<dbReference type="SMART" id="SM00450">
    <property type="entry name" value="RHOD"/>
    <property type="match status" value="1"/>
</dbReference>
<proteinExistence type="predicted"/>
<keyword evidence="3" id="KW-1185">Reference proteome</keyword>
<dbReference type="RefSeq" id="WP_055503359.1">
    <property type="nucleotide sequence ID" value="NZ_BBZG01000001.1"/>
</dbReference>
<evidence type="ECO:0000313" key="2">
    <source>
        <dbReference type="EMBL" id="SEL73732.1"/>
    </source>
</evidence>
<dbReference type="InterPro" id="IPR001763">
    <property type="entry name" value="Rhodanese-like_dom"/>
</dbReference>
<protein>
    <submittedName>
        <fullName evidence="2">Rhodanese-related sulfurtransferase</fullName>
    </submittedName>
</protein>
<dbReference type="AlphaFoldDB" id="A0A1H7SM91"/>
<dbReference type="InterPro" id="IPR050229">
    <property type="entry name" value="GlpE_sulfurtransferase"/>
</dbReference>
<dbReference type="SUPFAM" id="SSF52821">
    <property type="entry name" value="Rhodanese/Cell cycle control phosphatase"/>
    <property type="match status" value="1"/>
</dbReference>
<dbReference type="Gene3D" id="3.40.250.10">
    <property type="entry name" value="Rhodanese-like domain"/>
    <property type="match status" value="1"/>
</dbReference>
<gene>
    <name evidence="2" type="ORF">SAMN05660976_03267</name>
</gene>